<organism evidence="3 4">
    <name type="scientific">Achaetomium macrosporum</name>
    <dbReference type="NCBI Taxonomy" id="79813"/>
    <lineage>
        <taxon>Eukaryota</taxon>
        <taxon>Fungi</taxon>
        <taxon>Dikarya</taxon>
        <taxon>Ascomycota</taxon>
        <taxon>Pezizomycotina</taxon>
        <taxon>Sordariomycetes</taxon>
        <taxon>Sordariomycetidae</taxon>
        <taxon>Sordariales</taxon>
        <taxon>Chaetomiaceae</taxon>
        <taxon>Achaetomium</taxon>
    </lineage>
</organism>
<feature type="transmembrane region" description="Helical" evidence="2">
    <location>
        <begin position="176"/>
        <end position="194"/>
    </location>
</feature>
<dbReference type="AlphaFoldDB" id="A0AAN7CI23"/>
<reference evidence="3" key="1">
    <citation type="journal article" date="2023" name="Mol. Phylogenet. Evol.">
        <title>Genome-scale phylogeny and comparative genomics of the fungal order Sordariales.</title>
        <authorList>
            <person name="Hensen N."/>
            <person name="Bonometti L."/>
            <person name="Westerberg I."/>
            <person name="Brannstrom I.O."/>
            <person name="Guillou S."/>
            <person name="Cros-Aarteil S."/>
            <person name="Calhoun S."/>
            <person name="Haridas S."/>
            <person name="Kuo A."/>
            <person name="Mondo S."/>
            <person name="Pangilinan J."/>
            <person name="Riley R."/>
            <person name="LaButti K."/>
            <person name="Andreopoulos B."/>
            <person name="Lipzen A."/>
            <person name="Chen C."/>
            <person name="Yan M."/>
            <person name="Daum C."/>
            <person name="Ng V."/>
            <person name="Clum A."/>
            <person name="Steindorff A."/>
            <person name="Ohm R.A."/>
            <person name="Martin F."/>
            <person name="Silar P."/>
            <person name="Natvig D.O."/>
            <person name="Lalanne C."/>
            <person name="Gautier V."/>
            <person name="Ament-Velasquez S.L."/>
            <person name="Kruys A."/>
            <person name="Hutchinson M.I."/>
            <person name="Powell A.J."/>
            <person name="Barry K."/>
            <person name="Miller A.N."/>
            <person name="Grigoriev I.V."/>
            <person name="Debuchy R."/>
            <person name="Gladieux P."/>
            <person name="Hiltunen Thoren M."/>
            <person name="Johannesson H."/>
        </authorList>
    </citation>
    <scope>NUCLEOTIDE SEQUENCE</scope>
    <source>
        <strain evidence="3">CBS 532.94</strain>
    </source>
</reference>
<protein>
    <submittedName>
        <fullName evidence="3">Uncharacterized protein</fullName>
    </submittedName>
</protein>
<keyword evidence="4" id="KW-1185">Reference proteome</keyword>
<evidence type="ECO:0000256" key="1">
    <source>
        <dbReference type="SAM" id="MobiDB-lite"/>
    </source>
</evidence>
<proteinExistence type="predicted"/>
<keyword evidence="2" id="KW-1133">Transmembrane helix</keyword>
<keyword evidence="2" id="KW-0812">Transmembrane</keyword>
<dbReference type="Proteomes" id="UP001303760">
    <property type="component" value="Unassembled WGS sequence"/>
</dbReference>
<gene>
    <name evidence="3" type="ORF">C8A03DRAFT_11380</name>
</gene>
<dbReference type="EMBL" id="MU860008">
    <property type="protein sequence ID" value="KAK4242444.1"/>
    <property type="molecule type" value="Genomic_DNA"/>
</dbReference>
<name>A0AAN7CI23_9PEZI</name>
<feature type="region of interest" description="Disordered" evidence="1">
    <location>
        <begin position="132"/>
        <end position="163"/>
    </location>
</feature>
<evidence type="ECO:0000313" key="4">
    <source>
        <dbReference type="Proteomes" id="UP001303760"/>
    </source>
</evidence>
<dbReference type="PANTHER" id="PTHR42032">
    <property type="entry name" value="YALI0E30679P"/>
    <property type="match status" value="1"/>
</dbReference>
<feature type="region of interest" description="Disordered" evidence="1">
    <location>
        <begin position="1"/>
        <end position="31"/>
    </location>
</feature>
<evidence type="ECO:0000313" key="3">
    <source>
        <dbReference type="EMBL" id="KAK4242444.1"/>
    </source>
</evidence>
<comment type="caution">
    <text evidence="3">The sequence shown here is derived from an EMBL/GenBank/DDBJ whole genome shotgun (WGS) entry which is preliminary data.</text>
</comment>
<feature type="transmembrane region" description="Helical" evidence="2">
    <location>
        <begin position="89"/>
        <end position="107"/>
    </location>
</feature>
<feature type="compositionally biased region" description="Low complexity" evidence="1">
    <location>
        <begin position="134"/>
        <end position="144"/>
    </location>
</feature>
<keyword evidence="2" id="KW-0472">Membrane</keyword>
<reference evidence="3" key="2">
    <citation type="submission" date="2023-05" db="EMBL/GenBank/DDBJ databases">
        <authorList>
            <consortium name="Lawrence Berkeley National Laboratory"/>
            <person name="Steindorff A."/>
            <person name="Hensen N."/>
            <person name="Bonometti L."/>
            <person name="Westerberg I."/>
            <person name="Brannstrom I.O."/>
            <person name="Guillou S."/>
            <person name="Cros-Aarteil S."/>
            <person name="Calhoun S."/>
            <person name="Haridas S."/>
            <person name="Kuo A."/>
            <person name="Mondo S."/>
            <person name="Pangilinan J."/>
            <person name="Riley R."/>
            <person name="Labutti K."/>
            <person name="Andreopoulos B."/>
            <person name="Lipzen A."/>
            <person name="Chen C."/>
            <person name="Yanf M."/>
            <person name="Daum C."/>
            <person name="Ng V."/>
            <person name="Clum A."/>
            <person name="Ohm R."/>
            <person name="Martin F."/>
            <person name="Silar P."/>
            <person name="Natvig D."/>
            <person name="Lalanne C."/>
            <person name="Gautier V."/>
            <person name="Ament-Velasquez S.L."/>
            <person name="Kruys A."/>
            <person name="Hutchinson M.I."/>
            <person name="Powell A.J."/>
            <person name="Barry K."/>
            <person name="Miller A.N."/>
            <person name="Grigoriev I.V."/>
            <person name="Debuchy R."/>
            <person name="Gladieux P."/>
            <person name="Thoren M.H."/>
            <person name="Johannesson H."/>
        </authorList>
    </citation>
    <scope>NUCLEOTIDE SEQUENCE</scope>
    <source>
        <strain evidence="3">CBS 532.94</strain>
    </source>
</reference>
<accession>A0AAN7CI23</accession>
<dbReference type="PANTHER" id="PTHR42032:SF1">
    <property type="entry name" value="YALI0E30679P"/>
    <property type="match status" value="1"/>
</dbReference>
<sequence length="426" mass="47188">MPQDPARQPSTIDESDPEPIPQKRRPRRRSSTFSAYSLDEVTRDWQEITDPAKAADVRFRRPTWKSWVPIILASVPPIGGLIFKNGASFFSDVVMLILAAILLKWSVTAPWEWYHSAQEVRVLDEAVDIRSEPSSKPSSVLGSSRATSPSRTGRQKSMETREVDAARAKLRSHESWALLSCFLAPAATTYLLWYVRKTLGSPAGSILSSFNLGAFLIAAEIPTVLHLLKLAMDATLHLQRVVHANPYQAPTVTSDQLDDVISRIDELEARLLSECNDPQKEQQKMQQIRAGLVRDIGAAIQPQIDALNRAVRRYEKKASMQELEMEERLWELESRVDDAVAFTSVVAKAANANLWNFIGRGVAGAWYIATLPLSMTLQMWGLVALSVSRILGRGGGSKMAGMNGSGEYGRQRRITAGTSSTLSMGR</sequence>
<feature type="transmembrane region" description="Helical" evidence="2">
    <location>
        <begin position="206"/>
        <end position="228"/>
    </location>
</feature>
<evidence type="ECO:0000256" key="2">
    <source>
        <dbReference type="SAM" id="Phobius"/>
    </source>
</evidence>
<feature type="transmembrane region" description="Helical" evidence="2">
    <location>
        <begin position="66"/>
        <end position="83"/>
    </location>
</feature>